<dbReference type="PATRIC" id="fig|1246995.3.peg.3126"/>
<dbReference type="KEGG" id="afs:AFR_15395"/>
<feature type="chain" id="PRO_5004665944" evidence="2">
    <location>
        <begin position="30"/>
        <end position="194"/>
    </location>
</feature>
<keyword evidence="2" id="KW-0732">Signal</keyword>
<dbReference type="EMBL" id="CP006272">
    <property type="protein sequence ID" value="AGZ41361.1"/>
    <property type="molecule type" value="Genomic_DNA"/>
</dbReference>
<dbReference type="AlphaFoldDB" id="U5W0A9"/>
<evidence type="ECO:0000256" key="2">
    <source>
        <dbReference type="SAM" id="SignalP"/>
    </source>
</evidence>
<dbReference type="HOGENOM" id="CLU_1399864_0_0_11"/>
<organism evidence="3 4">
    <name type="scientific">Actinoplanes friuliensis DSM 7358</name>
    <dbReference type="NCBI Taxonomy" id="1246995"/>
    <lineage>
        <taxon>Bacteria</taxon>
        <taxon>Bacillati</taxon>
        <taxon>Actinomycetota</taxon>
        <taxon>Actinomycetes</taxon>
        <taxon>Micromonosporales</taxon>
        <taxon>Micromonosporaceae</taxon>
        <taxon>Actinoplanes</taxon>
    </lineage>
</organism>
<feature type="compositionally biased region" description="Pro residues" evidence="1">
    <location>
        <begin position="185"/>
        <end position="194"/>
    </location>
</feature>
<evidence type="ECO:0000313" key="4">
    <source>
        <dbReference type="Proteomes" id="UP000017746"/>
    </source>
</evidence>
<accession>U5W0A9</accession>
<name>U5W0A9_9ACTN</name>
<evidence type="ECO:0000256" key="1">
    <source>
        <dbReference type="SAM" id="MobiDB-lite"/>
    </source>
</evidence>
<dbReference type="Proteomes" id="UP000017746">
    <property type="component" value="Chromosome"/>
</dbReference>
<gene>
    <name evidence="3" type="ORF">AFR_15395</name>
</gene>
<feature type="signal peptide" evidence="2">
    <location>
        <begin position="1"/>
        <end position="29"/>
    </location>
</feature>
<dbReference type="STRING" id="1246995.AFR_15395"/>
<keyword evidence="4" id="KW-1185">Reference proteome</keyword>
<reference evidence="3 4" key="1">
    <citation type="journal article" date="2014" name="J. Biotechnol.">
        <title>Complete genome sequence of the actinobacterium Actinoplanes friuliensis HAG 010964, producer of the lipopeptide antibiotic friulimycin.</title>
        <authorList>
            <person name="Ruckert C."/>
            <person name="Szczepanowski R."/>
            <person name="Albersmeier A."/>
            <person name="Goesmann A."/>
            <person name="Fischer N."/>
            <person name="Steinkamper A."/>
            <person name="Puhler A."/>
            <person name="Biener R."/>
            <person name="Schwartz D."/>
            <person name="Kalinowski J."/>
        </authorList>
    </citation>
    <scope>NUCLEOTIDE SEQUENCE [LARGE SCALE GENOMIC DNA]</scope>
    <source>
        <strain evidence="3 4">DSM 7358</strain>
    </source>
</reference>
<protein>
    <submittedName>
        <fullName evidence="3">Uncharacterized protein</fullName>
    </submittedName>
</protein>
<feature type="region of interest" description="Disordered" evidence="1">
    <location>
        <begin position="175"/>
        <end position="194"/>
    </location>
</feature>
<proteinExistence type="predicted"/>
<dbReference type="OrthoDB" id="3296665at2"/>
<evidence type="ECO:0000313" key="3">
    <source>
        <dbReference type="EMBL" id="AGZ41361.1"/>
    </source>
</evidence>
<dbReference type="RefSeq" id="WP_023361420.1">
    <property type="nucleotide sequence ID" value="NC_022657.1"/>
</dbReference>
<sequence>MLSRCLSRLAAVAATTFVAGAGLTTPASAAVTYDPGTKAGFVARADVQKAFGWSSAKLTSRAPGVVFAHEFWTDDTYTASCGKKPFPVVHHKQYGRFELAGTVTYAGDRGAAAYRGKLIGFRITGPRFGISGTSVPPAVGQPCPRGHTPGATIDKIRLVSSATGWSLVATSGTTSRVLTAKQTPPARPASPRPA</sequence>